<gene>
    <name evidence="1" type="ORF">AA2016_6595</name>
    <name evidence="2" type="ORF">FHS67_005033</name>
</gene>
<dbReference type="InterPro" id="IPR039437">
    <property type="entry name" value="FrzH/put_lumazine-bd"/>
</dbReference>
<dbReference type="Gene3D" id="3.10.450.50">
    <property type="match status" value="1"/>
</dbReference>
<dbReference type="SUPFAM" id="SSF54427">
    <property type="entry name" value="NTF2-like"/>
    <property type="match status" value="1"/>
</dbReference>
<dbReference type="EMBL" id="CP015009">
    <property type="protein sequence ID" value="AMS45485.1"/>
    <property type="molecule type" value="Genomic_DNA"/>
</dbReference>
<evidence type="ECO:0000313" key="3">
    <source>
        <dbReference type="Proteomes" id="UP000075755"/>
    </source>
</evidence>
<dbReference type="Proteomes" id="UP000577697">
    <property type="component" value="Unassembled WGS sequence"/>
</dbReference>
<dbReference type="AlphaFoldDB" id="A0AAC8YW29"/>
<geneLocation type="plasmid" evidence="1 3">
    <name>pAA04</name>
</geneLocation>
<dbReference type="RefSeq" id="WP_067970199.1">
    <property type="nucleotide sequence ID" value="NZ_CP015009.1"/>
</dbReference>
<dbReference type="Pfam" id="PF12893">
    <property type="entry name" value="Lumazine_bd_2"/>
    <property type="match status" value="1"/>
</dbReference>
<dbReference type="Proteomes" id="UP000075755">
    <property type="component" value="Plasmid pAA04"/>
</dbReference>
<sequence length="130" mass="14386">MSTETNQDHVLLLKVWEDYCDGIYSGDVGKLERIFHPASSMFFNRDKSIVVVPISEYFSIVANREAPAASGAARREKLISLSVPSPDNAVLTATILIAGKSYTDQLALIKENDRWLIVAKTYHLDSVAEA</sequence>
<protein>
    <recommendedName>
        <fullName evidence="5">Lumazine-binding</fullName>
    </recommendedName>
</protein>
<evidence type="ECO:0000313" key="2">
    <source>
        <dbReference type="EMBL" id="MBB3708693.1"/>
    </source>
</evidence>
<organism evidence="1 3">
    <name type="scientific">Aminobacter aminovorans</name>
    <name type="common">Chelatobacter heintzii</name>
    <dbReference type="NCBI Taxonomy" id="83263"/>
    <lineage>
        <taxon>Bacteria</taxon>
        <taxon>Pseudomonadati</taxon>
        <taxon>Pseudomonadota</taxon>
        <taxon>Alphaproteobacteria</taxon>
        <taxon>Hyphomicrobiales</taxon>
        <taxon>Phyllobacteriaceae</taxon>
        <taxon>Aminobacter</taxon>
    </lineage>
</organism>
<dbReference type="EMBL" id="JACICB010000021">
    <property type="protein sequence ID" value="MBB3708693.1"/>
    <property type="molecule type" value="Genomic_DNA"/>
</dbReference>
<keyword evidence="1" id="KW-0614">Plasmid</keyword>
<reference evidence="2 4" key="2">
    <citation type="submission" date="2020-08" db="EMBL/GenBank/DDBJ databases">
        <title>Genomic Encyclopedia of Type Strains, Phase IV (KMG-IV): sequencing the most valuable type-strain genomes for metagenomic binning, comparative biology and taxonomic classification.</title>
        <authorList>
            <person name="Goeker M."/>
        </authorList>
    </citation>
    <scope>NUCLEOTIDE SEQUENCE [LARGE SCALE GENOMIC DNA]</scope>
    <source>
        <strain evidence="2 4">DSM 10368</strain>
    </source>
</reference>
<dbReference type="KEGG" id="aak:AA2016_6595"/>
<keyword evidence="4" id="KW-1185">Reference proteome</keyword>
<evidence type="ECO:0000313" key="1">
    <source>
        <dbReference type="EMBL" id="AMS45485.1"/>
    </source>
</evidence>
<evidence type="ECO:0000313" key="4">
    <source>
        <dbReference type="Proteomes" id="UP000577697"/>
    </source>
</evidence>
<reference evidence="1 3" key="1">
    <citation type="submission" date="2016-03" db="EMBL/GenBank/DDBJ databases">
        <title>Complete genome of Aminobacter aminovorans KCTC 2477.</title>
        <authorList>
            <person name="Kim K.M."/>
        </authorList>
    </citation>
    <scope>NUCLEOTIDE SEQUENCE [LARGE SCALE GENOMIC DNA]</scope>
    <source>
        <strain evidence="1 3">KCTC 2477</strain>
        <plasmid evidence="1 3">pAA04</plasmid>
    </source>
</reference>
<name>A0AAC8YW29_AMIAI</name>
<accession>A0AAC8YW29</accession>
<proteinExistence type="predicted"/>
<dbReference type="InterPro" id="IPR032710">
    <property type="entry name" value="NTF2-like_dom_sf"/>
</dbReference>
<evidence type="ECO:0008006" key="5">
    <source>
        <dbReference type="Google" id="ProtNLM"/>
    </source>
</evidence>